<dbReference type="Proteomes" id="UP000183859">
    <property type="component" value="Chromosome"/>
</dbReference>
<dbReference type="OrthoDB" id="9778801at2"/>
<gene>
    <name evidence="1" type="ORF">PhaeoP97_00759</name>
</gene>
<accession>A0A1L3I2D8</accession>
<dbReference type="EMBL" id="CP016364">
    <property type="protein sequence ID" value="APG46197.1"/>
    <property type="molecule type" value="Genomic_DNA"/>
</dbReference>
<reference evidence="2" key="1">
    <citation type="submission" date="2016-07" db="EMBL/GenBank/DDBJ databases">
        <title>Phaeobacter portensis sp. nov., a tropodithietic acid producing bacterium isolated from a German harbor.</title>
        <authorList>
            <person name="Freese H.M."/>
            <person name="Bunk B."/>
            <person name="Breider S."/>
            <person name="Brinkhoff T."/>
        </authorList>
    </citation>
    <scope>NUCLEOTIDE SEQUENCE [LARGE SCALE GENOMIC DNA]</scope>
    <source>
        <strain evidence="2">P97</strain>
    </source>
</reference>
<organism evidence="1 2">
    <name type="scientific">Phaeobacter porticola</name>
    <dbReference type="NCBI Taxonomy" id="1844006"/>
    <lineage>
        <taxon>Bacteria</taxon>
        <taxon>Pseudomonadati</taxon>
        <taxon>Pseudomonadota</taxon>
        <taxon>Alphaproteobacteria</taxon>
        <taxon>Rhodobacterales</taxon>
        <taxon>Roseobacteraceae</taxon>
        <taxon>Phaeobacter</taxon>
    </lineage>
</organism>
<evidence type="ECO:0008006" key="3">
    <source>
        <dbReference type="Google" id="ProtNLM"/>
    </source>
</evidence>
<name>A0A1L3I2D8_9RHOB</name>
<dbReference type="KEGG" id="php:PhaeoP97_00759"/>
<dbReference type="RefSeq" id="WP_072503938.1">
    <property type="nucleotide sequence ID" value="NZ_CP016364.1"/>
</dbReference>
<dbReference type="PANTHER" id="PTHR33973">
    <property type="entry name" value="OS07G0153300 PROTEIN"/>
    <property type="match status" value="1"/>
</dbReference>
<evidence type="ECO:0000313" key="2">
    <source>
        <dbReference type="Proteomes" id="UP000183859"/>
    </source>
</evidence>
<dbReference type="Pfam" id="PF07103">
    <property type="entry name" value="DUF1365"/>
    <property type="match status" value="1"/>
</dbReference>
<dbReference type="STRING" id="1844006.PhaeoP97_00759"/>
<proteinExistence type="predicted"/>
<evidence type="ECO:0000313" key="1">
    <source>
        <dbReference type="EMBL" id="APG46197.1"/>
    </source>
</evidence>
<keyword evidence="2" id="KW-1185">Reference proteome</keyword>
<dbReference type="AlphaFoldDB" id="A0A1L3I2D8"/>
<protein>
    <recommendedName>
        <fullName evidence="3">Cyclopropane-fatty-acyl-phospholipid synthase</fullName>
    </recommendedName>
</protein>
<dbReference type="PANTHER" id="PTHR33973:SF4">
    <property type="entry name" value="OS07G0153300 PROTEIN"/>
    <property type="match status" value="1"/>
</dbReference>
<sequence length="250" mass="27745">MSQWPDHIAGQTTHARHGAISNSFRYGVDYVLIDPRASHGPVLFSRNRFNLAAVHDHNHGGAPRQGIGLPWAENVLAKAGLSMDGISIRLLTQPSYLGHVFNPVSFWLAFRGSVLHAVIAEVSNTFGDRHSYLCHKPDFTAIAPSDKLLAQKVFHVSPFQQVAGDYWFNFDIGPRKIAIRIDHRNGDEGVVATLTGPRKPLRNASLLKASLRRPAGTMRTVALIYWQALKLKIKGAIYRPRPTPPKHEVS</sequence>
<dbReference type="InterPro" id="IPR010775">
    <property type="entry name" value="DUF1365"/>
</dbReference>